<reference evidence="3 4" key="1">
    <citation type="submission" date="2024-02" db="EMBL/GenBank/DDBJ databases">
        <authorList>
            <person name="Chen Y."/>
            <person name="Shah S."/>
            <person name="Dougan E. K."/>
            <person name="Thang M."/>
            <person name="Chan C."/>
        </authorList>
    </citation>
    <scope>NUCLEOTIDE SEQUENCE [LARGE SCALE GENOMIC DNA]</scope>
</reference>
<dbReference type="Gene3D" id="3.30.200.20">
    <property type="entry name" value="Phosphorylase Kinase, domain 1"/>
    <property type="match status" value="2"/>
</dbReference>
<keyword evidence="4" id="KW-1185">Reference proteome</keyword>
<dbReference type="EMBL" id="CAXAMM010012958">
    <property type="protein sequence ID" value="CAK9030113.1"/>
    <property type="molecule type" value="Genomic_DNA"/>
</dbReference>
<keyword evidence="3" id="KW-0418">Kinase</keyword>
<dbReference type="SUPFAM" id="SSF50998">
    <property type="entry name" value="Quinoprotein alcohol dehydrogenase-like"/>
    <property type="match status" value="1"/>
</dbReference>
<proteinExistence type="predicted"/>
<dbReference type="Pfam" id="PF25293">
    <property type="entry name" value="Beta-prop_EMC1_N"/>
    <property type="match status" value="2"/>
</dbReference>
<dbReference type="InterPro" id="IPR015943">
    <property type="entry name" value="WD40/YVTN_repeat-like_dom_sf"/>
</dbReference>
<evidence type="ECO:0000259" key="2">
    <source>
        <dbReference type="PROSITE" id="PS50011"/>
    </source>
</evidence>
<dbReference type="GO" id="GO:0016301">
    <property type="term" value="F:kinase activity"/>
    <property type="evidence" value="ECO:0007669"/>
    <property type="project" value="UniProtKB-KW"/>
</dbReference>
<sequence>MWRRRVSALLLLIPSSALHTDEVGQYDWHLKQIGKPTALAFSVDSDHIYAATESGVVASMMMQDGRLHWRRIAASEPIHLLRCVGRGLLSATEHGLVQAWKGGTGDLSWQRDYGEKCPKTPGTNTGTNTAEPAPMPSPAAPGALAVPNLRIVMATPGRGKSGGSFVVPLCKPILGRLWNYTIIKELGEGKFGQVKEVLRTGTKQRFAWKQVTSEKDPYYKVELEILGNLEHEGIIGVVEAYTQEGVVDMVLELCKISLQFDIDSRFEPAPMGGKKQYVRPSSWDIASTMLQIFSAVAFLHESQVAHRDIKPDNVLLSTGERWKLADFGLASRFKSGSYMEEVVGTQPFKAPEVEKGYYTEKCDVYSTGVLFIALATGKEWWRPENLEDETAKEKAIALMAPETWKDLELGHGAWEFAESMVSLEPERSHAEDALQNPWLDTIFVIVESFGFAGFVLLSEGEDTGPLNEANKGNPNFCENEFQLSSVSLRFKFADDAPEVLDLVLSSQSVLVLKDTEVESRTLAGKLEWQVGSKEISAEAHYLAAAASEGNVCLLATGKKGGGACTVQKVDSTGKVLDKVDVPFQLSSNADYMVVEAHLVVLDDGTLSVHPICGGSSETLELPKAKTTWRLQPWQQTRGVFAITDGSTTSVFSFGAKGLRQLKTLDKVAVVGPVLGVSDDETGQLVALAMAKPEAIQIQLMDPASGNVQPAVSIAGYTAAERGESQLLLVHELRSGEHRAVISAADHSLVGIQSSKVTWVREEGLATIQQADLYSRHTQADKRSEDRSLGAQLANLPVHLAELLKAPFEILTYLSSVIMARRQRKETGLLLLPDATVPFSSEDLRLLARLAMSVSHTFSLTSASSRGSSAIEENYSVVKRIGSGAFADVKEVKQKNAKKHFAWKQVSLEKDPHCANEAEILSGLKHQGIVEIIDFFSKDGVIDMLLELCTKGSMSQYIDKHYESLPFTPHKVYMPPDSIAVKSAMQQLLNAVKYLHENCVAHRDIKPCNVLLSSGRQWKLADFNLAGRFQPGGYMADHVGTRPFKAPEVKTKCYTEKCDVYSMGILFINLVTGKHYWQLSEHGETAEAPHTPPPPEDLLDEKTWRGTEFRMQGLDFAKEMIQSPEAQRLSAEEALESFWLRGKQNGCCTIN</sequence>
<feature type="signal peptide" evidence="1">
    <location>
        <begin position="1"/>
        <end position="17"/>
    </location>
</feature>
<feature type="chain" id="PRO_5045709444" evidence="1">
    <location>
        <begin position="18"/>
        <end position="1150"/>
    </location>
</feature>
<comment type="caution">
    <text evidence="3">The sequence shown here is derived from an EMBL/GenBank/DDBJ whole genome shotgun (WGS) entry which is preliminary data.</text>
</comment>
<keyword evidence="3" id="KW-0808">Transferase</keyword>
<dbReference type="PROSITE" id="PS00108">
    <property type="entry name" value="PROTEIN_KINASE_ST"/>
    <property type="match status" value="2"/>
</dbReference>
<dbReference type="PANTHER" id="PTHR24361">
    <property type="entry name" value="MITOGEN-ACTIVATED KINASE KINASE KINASE"/>
    <property type="match status" value="1"/>
</dbReference>
<protein>
    <submittedName>
        <fullName evidence="3">Calcium-dependent protein kinase 24</fullName>
    </submittedName>
</protein>
<dbReference type="InterPro" id="IPR053235">
    <property type="entry name" value="Ser_Thr_kinase"/>
</dbReference>
<organism evidence="3 4">
    <name type="scientific">Durusdinium trenchii</name>
    <dbReference type="NCBI Taxonomy" id="1381693"/>
    <lineage>
        <taxon>Eukaryota</taxon>
        <taxon>Sar</taxon>
        <taxon>Alveolata</taxon>
        <taxon>Dinophyceae</taxon>
        <taxon>Suessiales</taxon>
        <taxon>Symbiodiniaceae</taxon>
        <taxon>Durusdinium</taxon>
    </lineage>
</organism>
<dbReference type="Pfam" id="PF00069">
    <property type="entry name" value="Pkinase"/>
    <property type="match status" value="2"/>
</dbReference>
<dbReference type="Gene3D" id="2.130.10.10">
    <property type="entry name" value="YVTN repeat-like/Quinoprotein amine dehydrogenase"/>
    <property type="match status" value="1"/>
</dbReference>
<keyword evidence="1" id="KW-0732">Signal</keyword>
<accession>A0ABP0KTS4</accession>
<dbReference type="InterPro" id="IPR000719">
    <property type="entry name" value="Prot_kinase_dom"/>
</dbReference>
<dbReference type="SUPFAM" id="SSF56112">
    <property type="entry name" value="Protein kinase-like (PK-like)"/>
    <property type="match status" value="2"/>
</dbReference>
<evidence type="ECO:0000313" key="3">
    <source>
        <dbReference type="EMBL" id="CAK9030113.1"/>
    </source>
</evidence>
<feature type="domain" description="Protein kinase" evidence="2">
    <location>
        <begin position="180"/>
        <end position="439"/>
    </location>
</feature>
<dbReference type="Gene3D" id="1.10.510.10">
    <property type="entry name" value="Transferase(Phosphotransferase) domain 1"/>
    <property type="match status" value="2"/>
</dbReference>
<dbReference type="InterPro" id="IPR008271">
    <property type="entry name" value="Ser/Thr_kinase_AS"/>
</dbReference>
<evidence type="ECO:0000313" key="4">
    <source>
        <dbReference type="Proteomes" id="UP001642464"/>
    </source>
</evidence>
<dbReference type="CDD" id="cd00180">
    <property type="entry name" value="PKc"/>
    <property type="match status" value="1"/>
</dbReference>
<feature type="domain" description="Protein kinase" evidence="2">
    <location>
        <begin position="874"/>
        <end position="1139"/>
    </location>
</feature>
<evidence type="ECO:0000256" key="1">
    <source>
        <dbReference type="SAM" id="SignalP"/>
    </source>
</evidence>
<dbReference type="Proteomes" id="UP001642464">
    <property type="component" value="Unassembled WGS sequence"/>
</dbReference>
<dbReference type="InterPro" id="IPR011047">
    <property type="entry name" value="Quinoprotein_ADH-like_sf"/>
</dbReference>
<dbReference type="InterPro" id="IPR058545">
    <property type="entry name" value="Beta-prop_EMC1_1st"/>
</dbReference>
<dbReference type="SMART" id="SM00220">
    <property type="entry name" value="S_TKc"/>
    <property type="match status" value="2"/>
</dbReference>
<dbReference type="InterPro" id="IPR011009">
    <property type="entry name" value="Kinase-like_dom_sf"/>
</dbReference>
<gene>
    <name evidence="3" type="ORF">SCF082_LOCUS19082</name>
</gene>
<dbReference type="PROSITE" id="PS50011">
    <property type="entry name" value="PROTEIN_KINASE_DOM"/>
    <property type="match status" value="2"/>
</dbReference>
<name>A0ABP0KTS4_9DINO</name>